<reference evidence="1" key="1">
    <citation type="submission" date="2020-09" db="EMBL/GenBank/DDBJ databases">
        <title>A novel bacterium of genus Paenibacillus, isolated from South China Sea.</title>
        <authorList>
            <person name="Huang H."/>
            <person name="Mo K."/>
            <person name="Hu Y."/>
        </authorList>
    </citation>
    <scope>NUCLEOTIDE SEQUENCE</scope>
    <source>
        <strain evidence="1">IB182493</strain>
    </source>
</reference>
<proteinExistence type="predicted"/>
<name>A0A927H6V1_9BACL</name>
<evidence type="ECO:0000313" key="1">
    <source>
        <dbReference type="EMBL" id="MBD2869958.1"/>
    </source>
</evidence>
<dbReference type="RefSeq" id="WP_190862488.1">
    <property type="nucleotide sequence ID" value="NZ_JACXIY010000017.1"/>
</dbReference>
<comment type="caution">
    <text evidence="1">The sequence shown here is derived from an EMBL/GenBank/DDBJ whole genome shotgun (WGS) entry which is preliminary data.</text>
</comment>
<organism evidence="1 2">
    <name type="scientific">Paenibacillus arenilitoris</name>
    <dbReference type="NCBI Taxonomy" id="2772299"/>
    <lineage>
        <taxon>Bacteria</taxon>
        <taxon>Bacillati</taxon>
        <taxon>Bacillota</taxon>
        <taxon>Bacilli</taxon>
        <taxon>Bacillales</taxon>
        <taxon>Paenibacillaceae</taxon>
        <taxon>Paenibacillus</taxon>
    </lineage>
</organism>
<sequence>MWNSFIAEQLWEDRQKEWKKRDRRGDFAERTAQMHDKRTKAAALKKWIYKFRNYSP</sequence>
<gene>
    <name evidence="1" type="ORF">IDH41_15310</name>
</gene>
<dbReference type="EMBL" id="JACXIY010000017">
    <property type="protein sequence ID" value="MBD2869958.1"/>
    <property type="molecule type" value="Genomic_DNA"/>
</dbReference>
<keyword evidence="2" id="KW-1185">Reference proteome</keyword>
<accession>A0A927H6V1</accession>
<evidence type="ECO:0000313" key="2">
    <source>
        <dbReference type="Proteomes" id="UP000632125"/>
    </source>
</evidence>
<dbReference type="Proteomes" id="UP000632125">
    <property type="component" value="Unassembled WGS sequence"/>
</dbReference>
<protein>
    <submittedName>
        <fullName evidence="1">Uncharacterized protein</fullName>
    </submittedName>
</protein>
<dbReference type="AlphaFoldDB" id="A0A927H6V1"/>